<sequence length="203" mass="21467">MPTLRVAGRTDVFAGDAWLAALTIGCASVILGVTILLWPDKSVQVAGLLFGLCLLLTALWQLTIAFRARIAMGLRVLEFVTAMLAVLLAVWCLQSGDWAAMLALWVGMGWAIHGIVQAIVAVWSDDLPHGGRQEFYGVLTLLVAAVVVIWPIETVSALSGLVGVGLIGLGAIEIQSSVRVDRSAAQGETVGVRGLLRSEPRIG</sequence>
<keyword evidence="1" id="KW-0472">Membrane</keyword>
<dbReference type="STRING" id="1210089.GCA_001613165_04575"/>
<name>A0A370HDZ1_9NOCA</name>
<keyword evidence="1" id="KW-0812">Transmembrane</keyword>
<keyword evidence="3" id="KW-1185">Reference proteome</keyword>
<accession>A0A370HDZ1</accession>
<evidence type="ECO:0000256" key="1">
    <source>
        <dbReference type="SAM" id="Phobius"/>
    </source>
</evidence>
<evidence type="ECO:0000313" key="3">
    <source>
        <dbReference type="Proteomes" id="UP000255355"/>
    </source>
</evidence>
<organism evidence="2 3">
    <name type="scientific">Nocardia mexicana</name>
    <dbReference type="NCBI Taxonomy" id="279262"/>
    <lineage>
        <taxon>Bacteria</taxon>
        <taxon>Bacillati</taxon>
        <taxon>Actinomycetota</taxon>
        <taxon>Actinomycetes</taxon>
        <taxon>Mycobacteriales</taxon>
        <taxon>Nocardiaceae</taxon>
        <taxon>Nocardia</taxon>
    </lineage>
</organism>
<evidence type="ECO:0000313" key="2">
    <source>
        <dbReference type="EMBL" id="RDI55454.1"/>
    </source>
</evidence>
<dbReference type="AlphaFoldDB" id="A0A370HDZ1"/>
<feature type="transmembrane region" description="Helical" evidence="1">
    <location>
        <begin position="12"/>
        <end position="38"/>
    </location>
</feature>
<dbReference type="InterPro" id="IPR036259">
    <property type="entry name" value="MFS_trans_sf"/>
</dbReference>
<dbReference type="EMBL" id="QQAZ01000001">
    <property type="protein sequence ID" value="RDI55454.1"/>
    <property type="molecule type" value="Genomic_DNA"/>
</dbReference>
<dbReference type="SUPFAM" id="SSF103473">
    <property type="entry name" value="MFS general substrate transporter"/>
    <property type="match status" value="1"/>
</dbReference>
<keyword evidence="1" id="KW-1133">Transmembrane helix</keyword>
<feature type="transmembrane region" description="Helical" evidence="1">
    <location>
        <begin position="76"/>
        <end position="96"/>
    </location>
</feature>
<proteinExistence type="predicted"/>
<gene>
    <name evidence="2" type="ORF">DFR68_101287</name>
</gene>
<feature type="transmembrane region" description="Helical" evidence="1">
    <location>
        <begin position="158"/>
        <end position="174"/>
    </location>
</feature>
<feature type="transmembrane region" description="Helical" evidence="1">
    <location>
        <begin position="102"/>
        <end position="123"/>
    </location>
</feature>
<dbReference type="InterPro" id="IPR005325">
    <property type="entry name" value="DUF308_memb"/>
</dbReference>
<dbReference type="Pfam" id="PF03729">
    <property type="entry name" value="DUF308"/>
    <property type="match status" value="2"/>
</dbReference>
<feature type="transmembrane region" description="Helical" evidence="1">
    <location>
        <begin position="135"/>
        <end position="152"/>
    </location>
</feature>
<protein>
    <submittedName>
        <fullName evidence="2">Uncharacterized membrane protein HdeD (DUF308 family)</fullName>
    </submittedName>
</protein>
<dbReference type="Proteomes" id="UP000255355">
    <property type="component" value="Unassembled WGS sequence"/>
</dbReference>
<dbReference type="RefSeq" id="WP_068023037.1">
    <property type="nucleotide sequence ID" value="NZ_QQAZ01000001.1"/>
</dbReference>
<reference evidence="2 3" key="1">
    <citation type="submission" date="2018-07" db="EMBL/GenBank/DDBJ databases">
        <title>Genomic Encyclopedia of Type Strains, Phase IV (KMG-IV): sequencing the most valuable type-strain genomes for metagenomic binning, comparative biology and taxonomic classification.</title>
        <authorList>
            <person name="Goeker M."/>
        </authorList>
    </citation>
    <scope>NUCLEOTIDE SEQUENCE [LARGE SCALE GENOMIC DNA]</scope>
    <source>
        <strain evidence="2 3">DSM 44952</strain>
    </source>
</reference>
<comment type="caution">
    <text evidence="2">The sequence shown here is derived from an EMBL/GenBank/DDBJ whole genome shotgun (WGS) entry which is preliminary data.</text>
</comment>
<feature type="transmembrane region" description="Helical" evidence="1">
    <location>
        <begin position="44"/>
        <end position="64"/>
    </location>
</feature>